<dbReference type="RefSeq" id="WP_188363641.1">
    <property type="nucleotide sequence ID" value="NZ_BAABJF010000011.1"/>
</dbReference>
<feature type="compositionally biased region" description="Basic and acidic residues" evidence="1">
    <location>
        <begin position="688"/>
        <end position="729"/>
    </location>
</feature>
<keyword evidence="4" id="KW-1185">Reference proteome</keyword>
<dbReference type="Pfam" id="PF05170">
    <property type="entry name" value="AsmA"/>
    <property type="match status" value="1"/>
</dbReference>
<comment type="caution">
    <text evidence="3">The sequence shown here is derived from an EMBL/GenBank/DDBJ whole genome shotgun (WGS) entry which is preliminary data.</text>
</comment>
<reference evidence="3" key="2">
    <citation type="submission" date="2020-09" db="EMBL/GenBank/DDBJ databases">
        <authorList>
            <person name="Sun Q."/>
            <person name="Zhou Y."/>
        </authorList>
    </citation>
    <scope>NUCLEOTIDE SEQUENCE</scope>
    <source>
        <strain evidence="3">CGMCC 1.12181</strain>
    </source>
</reference>
<dbReference type="GO" id="GO:0090313">
    <property type="term" value="P:regulation of protein targeting to membrane"/>
    <property type="evidence" value="ECO:0007669"/>
    <property type="project" value="TreeGrafter"/>
</dbReference>
<dbReference type="AlphaFoldDB" id="A0A917FGJ3"/>
<feature type="compositionally biased region" description="Basic and acidic residues" evidence="1">
    <location>
        <begin position="668"/>
        <end position="678"/>
    </location>
</feature>
<dbReference type="Proteomes" id="UP000605253">
    <property type="component" value="Unassembled WGS sequence"/>
</dbReference>
<organism evidence="3 4">
    <name type="scientific">Marinicella pacifica</name>
    <dbReference type="NCBI Taxonomy" id="1171543"/>
    <lineage>
        <taxon>Bacteria</taxon>
        <taxon>Pseudomonadati</taxon>
        <taxon>Pseudomonadota</taxon>
        <taxon>Gammaproteobacteria</taxon>
        <taxon>Lysobacterales</taxon>
        <taxon>Marinicellaceae</taxon>
        <taxon>Marinicella</taxon>
    </lineage>
</organism>
<name>A0A917FGJ3_9GAMM</name>
<gene>
    <name evidence="3" type="ORF">GCM10011365_00290</name>
</gene>
<dbReference type="InterPro" id="IPR052894">
    <property type="entry name" value="AsmA-related"/>
</dbReference>
<protein>
    <recommendedName>
        <fullName evidence="2">AsmA domain-containing protein</fullName>
    </recommendedName>
</protein>
<evidence type="ECO:0000313" key="3">
    <source>
        <dbReference type="EMBL" id="GGF83316.1"/>
    </source>
</evidence>
<dbReference type="PANTHER" id="PTHR30441:SF4">
    <property type="entry name" value="PROTEIN ASMA"/>
    <property type="match status" value="1"/>
</dbReference>
<evidence type="ECO:0000313" key="4">
    <source>
        <dbReference type="Proteomes" id="UP000605253"/>
    </source>
</evidence>
<dbReference type="EMBL" id="BMEO01000001">
    <property type="protein sequence ID" value="GGF83316.1"/>
    <property type="molecule type" value="Genomic_DNA"/>
</dbReference>
<evidence type="ECO:0000259" key="2">
    <source>
        <dbReference type="Pfam" id="PF05170"/>
    </source>
</evidence>
<reference evidence="3" key="1">
    <citation type="journal article" date="2014" name="Int. J. Syst. Evol. Microbiol.">
        <title>Complete genome sequence of Corynebacterium casei LMG S-19264T (=DSM 44701T), isolated from a smear-ripened cheese.</title>
        <authorList>
            <consortium name="US DOE Joint Genome Institute (JGI-PGF)"/>
            <person name="Walter F."/>
            <person name="Albersmeier A."/>
            <person name="Kalinowski J."/>
            <person name="Ruckert C."/>
        </authorList>
    </citation>
    <scope>NUCLEOTIDE SEQUENCE</scope>
    <source>
        <strain evidence="3">CGMCC 1.12181</strain>
    </source>
</reference>
<accession>A0A917FGJ3</accession>
<proteinExistence type="predicted"/>
<dbReference type="GO" id="GO:0005886">
    <property type="term" value="C:plasma membrane"/>
    <property type="evidence" value="ECO:0007669"/>
    <property type="project" value="TreeGrafter"/>
</dbReference>
<evidence type="ECO:0000256" key="1">
    <source>
        <dbReference type="SAM" id="MobiDB-lite"/>
    </source>
</evidence>
<dbReference type="PANTHER" id="PTHR30441">
    <property type="entry name" value="DUF748 DOMAIN-CONTAINING PROTEIN"/>
    <property type="match status" value="1"/>
</dbReference>
<feature type="domain" description="AsmA" evidence="2">
    <location>
        <begin position="1"/>
        <end position="569"/>
    </location>
</feature>
<sequence length="749" mass="81899">MRKLFKWLIGLIVIVALLLVLAVLLLPVFFDPNDHKPEIQQAVQNQIGREVSLNGPIGWSVFPWVAIELNDVTVVNEQGFSGNSLADIGTLSARVKLLPLLKKDIQVDTVELKQPNIHLQVAKSGRTNWQSILDHLAGGEDKSESDKLSNININIEGIMVSDGSLNYRDSAAGSTLQLSDLNFSSTAITANKPADMSLTAQLEMVESKLSADLSTDFVVNHLLSDQAMVVDIESLALAGEMDGIPLKVRTQKGGQLDLGQDRLNIPEINIEYANISLKTPLTGTNISSQRALYSGQVTISSFNVDEFLQQLGGGLDNKAGNQLSASTDWSMQGQALTLNNIKAQLDDSALTGQVSISDLERLTGDFNLHLNHINLDDYLPQTESESTAQDSNTAVDFGHLNGEITIDRLTAMGTSLDTIKLHMTTRGSELSLRPLTAVFYQGLLKTELTLAPDKATDKLVIKHRMQDVQAGPLITDIIGEEFLSGLGQLQADIRIDQPFAAEPLRTANGHVSYHLSDGEIQGIDVVQMVQKALSLLNKTEAAEANQALETEFGSMALEADVVNGVLKTSQLSLQSPYFNLIGDVEINLVEQSIKGTIQPMLTNIPEGVLDSRFERLLNHRIPVSLSGSMLSPKIGIDVKQLLINTQKEKIDAKKEELKQDLFDSLLGNDKKSEEKPTQSDEPAAEDDRDQKAEDSAEKETQEAPKEDSKDRLKRELLEGLFKKSKKEPDPEPDPEPEPQPEPTPDLGVI</sequence>
<dbReference type="InterPro" id="IPR007844">
    <property type="entry name" value="AsmA"/>
</dbReference>
<feature type="region of interest" description="Disordered" evidence="1">
    <location>
        <begin position="664"/>
        <end position="749"/>
    </location>
</feature>